<sequence>MRKEIQKLFGNGEFQKFSEEQKNDKFQEMFHRLKEEAAQEHPPTGKTVERCVRKMFELHQLPWTPTTEGRTGWDKIWKTFTDLASRLKMGFQKFYQGKLDEEKMVAKIMRMVMVKLMVVKKYSDDVVLNSLQLVAKELQDTWDKENCASVRFAACEADMRSYFNSLGLGMQGQELLVKMLQDHFDRNIKEGFEQEMAVVVGTRLKQARWVADPEVMQAYIDRDLLRMMDFDVSSMLSAINGSVEHFGKVTEALVEHAISQVIHEKFTSFKESLKRGIHIAAVKASQVQFGRAKLFLAALRTELREGLTSTNSCLVDKLPVYDSNYDCDGQAPRIFTTDTPSIPGEIVKFIPNQYAYTSGSLVKRILVYMQSRAYGAHDGIRPRCGAACPMCSCTCIQAVGHDGDPLDKLHDTYHQPLGLSGRRVLSSNELSAGSCGFCVENNWRFLHQDEWVPFKEFNRVFPDWAMPIVRRPLALREYILKNYQEELVRLYPGSLDCSDIPGSYNHNLSSIKHEIESIIADG</sequence>
<name>A0ABD3I557_9MARC</name>
<dbReference type="PANTHER" id="PTHR14819:SF25">
    <property type="entry name" value="CHROMOSOME UNDETERMINED SCAFFOLD_52, WHOLE GENOME SHOTGUN SEQUENCE"/>
    <property type="match status" value="1"/>
</dbReference>
<dbReference type="AlphaFoldDB" id="A0ABD3I557"/>
<dbReference type="InterPro" id="IPR052986">
    <property type="entry name" value="VLIG_GTPase"/>
</dbReference>
<comment type="caution">
    <text evidence="1">The sequence shown here is derived from an EMBL/GenBank/DDBJ whole genome shotgun (WGS) entry which is preliminary data.</text>
</comment>
<protein>
    <submittedName>
        <fullName evidence="1">Uncharacterized protein</fullName>
    </submittedName>
</protein>
<gene>
    <name evidence="1" type="ORF">R1sor_011452</name>
</gene>
<evidence type="ECO:0000313" key="2">
    <source>
        <dbReference type="Proteomes" id="UP001633002"/>
    </source>
</evidence>
<evidence type="ECO:0000313" key="1">
    <source>
        <dbReference type="EMBL" id="KAL3697376.1"/>
    </source>
</evidence>
<accession>A0ABD3I557</accession>
<dbReference type="PANTHER" id="PTHR14819">
    <property type="entry name" value="GTP-BINDING"/>
    <property type="match status" value="1"/>
</dbReference>
<dbReference type="Proteomes" id="UP001633002">
    <property type="component" value="Unassembled WGS sequence"/>
</dbReference>
<keyword evidence="2" id="KW-1185">Reference proteome</keyword>
<reference evidence="1 2" key="1">
    <citation type="submission" date="2024-09" db="EMBL/GenBank/DDBJ databases">
        <title>Chromosome-scale assembly of Riccia sorocarpa.</title>
        <authorList>
            <person name="Paukszto L."/>
        </authorList>
    </citation>
    <scope>NUCLEOTIDE SEQUENCE [LARGE SCALE GENOMIC DNA]</scope>
    <source>
        <strain evidence="1">LP-2024</strain>
        <tissue evidence="1">Aerial parts of the thallus</tissue>
    </source>
</reference>
<organism evidence="1 2">
    <name type="scientific">Riccia sorocarpa</name>
    <dbReference type="NCBI Taxonomy" id="122646"/>
    <lineage>
        <taxon>Eukaryota</taxon>
        <taxon>Viridiplantae</taxon>
        <taxon>Streptophyta</taxon>
        <taxon>Embryophyta</taxon>
        <taxon>Marchantiophyta</taxon>
        <taxon>Marchantiopsida</taxon>
        <taxon>Marchantiidae</taxon>
        <taxon>Marchantiales</taxon>
        <taxon>Ricciaceae</taxon>
        <taxon>Riccia</taxon>
    </lineage>
</organism>
<proteinExistence type="predicted"/>
<dbReference type="EMBL" id="JBJQOH010000002">
    <property type="protein sequence ID" value="KAL3697376.1"/>
    <property type="molecule type" value="Genomic_DNA"/>
</dbReference>